<reference evidence="11 12" key="1">
    <citation type="submission" date="2016-11" db="EMBL/GenBank/DDBJ databases">
        <authorList>
            <person name="Jaros S."/>
            <person name="Januszkiewicz K."/>
            <person name="Wedrychowicz H."/>
        </authorList>
    </citation>
    <scope>NUCLEOTIDE SEQUENCE [LARGE SCALE GENOMIC DNA]</scope>
    <source>
        <strain evidence="11 12">DSM 19980</strain>
    </source>
</reference>
<dbReference type="AlphaFoldDB" id="A0A1M5D4Y1"/>
<proteinExistence type="inferred from homology"/>
<protein>
    <recommendedName>
        <fullName evidence="9">TRAP transporter small permease protein</fullName>
    </recommendedName>
</protein>
<evidence type="ECO:0000256" key="7">
    <source>
        <dbReference type="ARBA" id="ARBA00023136"/>
    </source>
</evidence>
<evidence type="ECO:0000259" key="10">
    <source>
        <dbReference type="Pfam" id="PF04290"/>
    </source>
</evidence>
<organism evidence="11 12">
    <name type="scientific">Modicisalibacter ilicicola DSM 19980</name>
    <dbReference type="NCBI Taxonomy" id="1121942"/>
    <lineage>
        <taxon>Bacteria</taxon>
        <taxon>Pseudomonadati</taxon>
        <taxon>Pseudomonadota</taxon>
        <taxon>Gammaproteobacteria</taxon>
        <taxon>Oceanospirillales</taxon>
        <taxon>Halomonadaceae</taxon>
        <taxon>Modicisalibacter</taxon>
    </lineage>
</organism>
<keyword evidence="6 9" id="KW-1133">Transmembrane helix</keyword>
<dbReference type="GO" id="GO:0022857">
    <property type="term" value="F:transmembrane transporter activity"/>
    <property type="evidence" value="ECO:0007669"/>
    <property type="project" value="UniProtKB-UniRule"/>
</dbReference>
<dbReference type="STRING" id="1121942.SAMN02745148_03110"/>
<evidence type="ECO:0000256" key="6">
    <source>
        <dbReference type="ARBA" id="ARBA00022989"/>
    </source>
</evidence>
<accession>A0A1M5D4Y1</accession>
<evidence type="ECO:0000313" key="11">
    <source>
        <dbReference type="EMBL" id="SHF61907.1"/>
    </source>
</evidence>
<comment type="similarity">
    <text evidence="8 9">Belongs to the TRAP transporter small permease family.</text>
</comment>
<comment type="subunit">
    <text evidence="9">The complex comprises the extracytoplasmic solute receptor protein and the two transmembrane proteins.</text>
</comment>
<evidence type="ECO:0000256" key="9">
    <source>
        <dbReference type="RuleBase" id="RU369079"/>
    </source>
</evidence>
<comment type="function">
    <text evidence="9">Part of the tripartite ATP-independent periplasmic (TRAP) transport system.</text>
</comment>
<sequence>MKETSGASALIWVDRLAEWLARLGDLLVIAIALMLFGEVVARYAFSAPTIWTQDVAITLQVWFTYLGMAYVLRRRELIRITAVIALLGPRLRQLAEGFALVVILLFSLVATIYGWDVVSESIRSGRRQPTILELPNWVAELPVIVGFALLALQSLAELIRLPFRPAPMFTPGGEHATKSNEP</sequence>
<evidence type="ECO:0000256" key="2">
    <source>
        <dbReference type="ARBA" id="ARBA00022448"/>
    </source>
</evidence>
<keyword evidence="3" id="KW-1003">Cell membrane</keyword>
<feature type="transmembrane region" description="Helical" evidence="9">
    <location>
        <begin position="51"/>
        <end position="72"/>
    </location>
</feature>
<dbReference type="PANTHER" id="PTHR35011">
    <property type="entry name" value="2,3-DIKETO-L-GULONATE TRAP TRANSPORTER SMALL PERMEASE PROTEIN YIAM"/>
    <property type="match status" value="1"/>
</dbReference>
<comment type="subcellular location">
    <subcellularLocation>
        <location evidence="1 9">Cell inner membrane</location>
        <topology evidence="1 9">Multi-pass membrane protein</topology>
    </subcellularLocation>
</comment>
<evidence type="ECO:0000256" key="4">
    <source>
        <dbReference type="ARBA" id="ARBA00022519"/>
    </source>
</evidence>
<gene>
    <name evidence="11" type="ORF">SAMN02745148_03110</name>
</gene>
<evidence type="ECO:0000256" key="3">
    <source>
        <dbReference type="ARBA" id="ARBA00022475"/>
    </source>
</evidence>
<feature type="transmembrane region" description="Helical" evidence="9">
    <location>
        <begin position="26"/>
        <end position="45"/>
    </location>
</feature>
<name>A0A1M5D4Y1_9GAMM</name>
<dbReference type="InterPro" id="IPR055348">
    <property type="entry name" value="DctQ"/>
</dbReference>
<dbReference type="PANTHER" id="PTHR35011:SF4">
    <property type="entry name" value="SLL1102 PROTEIN"/>
    <property type="match status" value="1"/>
</dbReference>
<keyword evidence="12" id="KW-1185">Reference proteome</keyword>
<evidence type="ECO:0000256" key="5">
    <source>
        <dbReference type="ARBA" id="ARBA00022692"/>
    </source>
</evidence>
<feature type="domain" description="Tripartite ATP-independent periplasmic transporters DctQ component" evidence="10">
    <location>
        <begin position="31"/>
        <end position="161"/>
    </location>
</feature>
<dbReference type="InterPro" id="IPR007387">
    <property type="entry name" value="TRAP_DctQ"/>
</dbReference>
<keyword evidence="4 9" id="KW-0997">Cell inner membrane</keyword>
<evidence type="ECO:0000313" key="12">
    <source>
        <dbReference type="Proteomes" id="UP000184346"/>
    </source>
</evidence>
<dbReference type="Pfam" id="PF04290">
    <property type="entry name" value="DctQ"/>
    <property type="match status" value="1"/>
</dbReference>
<dbReference type="RefSeq" id="WP_175546991.1">
    <property type="nucleotide sequence ID" value="NZ_FQUJ01000016.1"/>
</dbReference>
<keyword evidence="7 9" id="KW-0472">Membrane</keyword>
<evidence type="ECO:0000256" key="1">
    <source>
        <dbReference type="ARBA" id="ARBA00004429"/>
    </source>
</evidence>
<dbReference type="EMBL" id="FQUJ01000016">
    <property type="protein sequence ID" value="SHF61907.1"/>
    <property type="molecule type" value="Genomic_DNA"/>
</dbReference>
<feature type="transmembrane region" description="Helical" evidence="9">
    <location>
        <begin position="93"/>
        <end position="115"/>
    </location>
</feature>
<dbReference type="GO" id="GO:0005886">
    <property type="term" value="C:plasma membrane"/>
    <property type="evidence" value="ECO:0007669"/>
    <property type="project" value="UniProtKB-SubCell"/>
</dbReference>
<evidence type="ECO:0000256" key="8">
    <source>
        <dbReference type="ARBA" id="ARBA00038436"/>
    </source>
</evidence>
<feature type="transmembrane region" description="Helical" evidence="9">
    <location>
        <begin position="135"/>
        <end position="159"/>
    </location>
</feature>
<keyword evidence="2 9" id="KW-0813">Transport</keyword>
<dbReference type="Proteomes" id="UP000184346">
    <property type="component" value="Unassembled WGS sequence"/>
</dbReference>
<keyword evidence="5 9" id="KW-0812">Transmembrane</keyword>